<evidence type="ECO:0000256" key="3">
    <source>
        <dbReference type="ARBA" id="ARBA00022801"/>
    </source>
</evidence>
<dbReference type="KEGG" id="sapp:SAC06_10095"/>
<gene>
    <name evidence="7" type="ORF">SAC06_10095</name>
</gene>
<dbReference type="PRINTS" id="PR00719">
    <property type="entry name" value="LMWPTPASE"/>
</dbReference>
<reference evidence="7" key="1">
    <citation type="submission" date="2023-11" db="EMBL/GenBank/DDBJ databases">
        <title>Scrofimicrobium hongkongense sp. nov., isolated from a patient with peritonitis.</title>
        <authorList>
            <person name="Lao H.Y."/>
            <person name="Wong A.Y.P."/>
            <person name="Ng T.L."/>
            <person name="Wong R.Y.L."/>
            <person name="Yau M.C.Y."/>
            <person name="Lam J.Y.W."/>
            <person name="Siu G.K.H."/>
        </authorList>
    </citation>
    <scope>NUCLEOTIDE SEQUENCE</scope>
    <source>
        <strain evidence="7">R131</strain>
    </source>
</reference>
<dbReference type="Pfam" id="PF01451">
    <property type="entry name" value="LMWPc"/>
    <property type="match status" value="1"/>
</dbReference>
<evidence type="ECO:0000256" key="1">
    <source>
        <dbReference type="ARBA" id="ARBA00011063"/>
    </source>
</evidence>
<protein>
    <recommendedName>
        <fullName evidence="2">protein-tyrosine-phosphatase</fullName>
        <ecNumber evidence="2">3.1.3.48</ecNumber>
    </recommendedName>
</protein>
<dbReference type="RefSeq" id="WP_350258175.1">
    <property type="nucleotide sequence ID" value="NZ_CP138335.1"/>
</dbReference>
<dbReference type="InterPro" id="IPR050438">
    <property type="entry name" value="LMW_PTPase"/>
</dbReference>
<dbReference type="InterPro" id="IPR023485">
    <property type="entry name" value="Ptyr_pPase"/>
</dbReference>
<evidence type="ECO:0000256" key="2">
    <source>
        <dbReference type="ARBA" id="ARBA00013064"/>
    </source>
</evidence>
<dbReference type="InterPro" id="IPR017867">
    <property type="entry name" value="Tyr_phospatase_low_mol_wt"/>
</dbReference>
<dbReference type="EC" id="3.1.3.48" evidence="2"/>
<dbReference type="PANTHER" id="PTHR11717:SF7">
    <property type="entry name" value="LOW MOLECULAR WEIGHT PHOSPHOTYROSINE PROTEIN PHOSPHATASE"/>
    <property type="match status" value="1"/>
</dbReference>
<dbReference type="SMART" id="SM00226">
    <property type="entry name" value="LMWPc"/>
    <property type="match status" value="1"/>
</dbReference>
<dbReference type="AlphaFoldDB" id="A0AAU7V7A6"/>
<proteinExistence type="inferred from homology"/>
<dbReference type="CDD" id="cd16343">
    <property type="entry name" value="LMWPTP"/>
    <property type="match status" value="1"/>
</dbReference>
<organism evidence="7">
    <name type="scientific">Scrofimicrobium appendicitidis</name>
    <dbReference type="NCBI Taxonomy" id="3079930"/>
    <lineage>
        <taxon>Bacteria</taxon>
        <taxon>Bacillati</taxon>
        <taxon>Actinomycetota</taxon>
        <taxon>Actinomycetes</taxon>
        <taxon>Actinomycetales</taxon>
        <taxon>Actinomycetaceae</taxon>
        <taxon>Scrofimicrobium</taxon>
    </lineage>
</organism>
<evidence type="ECO:0000313" key="7">
    <source>
        <dbReference type="EMBL" id="XBW07975.1"/>
    </source>
</evidence>
<dbReference type="InterPro" id="IPR036196">
    <property type="entry name" value="Ptyr_pPase_sf"/>
</dbReference>
<keyword evidence="3 7" id="KW-0378">Hydrolase</keyword>
<feature type="active site" description="Proton donor" evidence="5">
    <location>
        <position position="125"/>
    </location>
</feature>
<sequence>MTYRVLMVCTGNICRSVMAETVLAQRVDGLEVQVDSAGISAEEEGNPIDYRAARILSERGYRVPDHRARQLEPADLADFDLILAMTDGHRRGVARLAERSGIEPRDVRMYRSFDPAAAGNLDVPDPWYGDLSDFAQTLSTIEAVTPGLIEFLAQRA</sequence>
<dbReference type="GO" id="GO:0004725">
    <property type="term" value="F:protein tyrosine phosphatase activity"/>
    <property type="evidence" value="ECO:0007669"/>
    <property type="project" value="UniProtKB-EC"/>
</dbReference>
<feature type="active site" description="Nucleophile" evidence="5">
    <location>
        <position position="9"/>
    </location>
</feature>
<dbReference type="SUPFAM" id="SSF52788">
    <property type="entry name" value="Phosphotyrosine protein phosphatases I"/>
    <property type="match status" value="1"/>
</dbReference>
<evidence type="ECO:0000256" key="5">
    <source>
        <dbReference type="PIRSR" id="PIRSR617867-1"/>
    </source>
</evidence>
<accession>A0AAU7V7A6</accession>
<keyword evidence="4" id="KW-0904">Protein phosphatase</keyword>
<evidence type="ECO:0000256" key="4">
    <source>
        <dbReference type="ARBA" id="ARBA00022912"/>
    </source>
</evidence>
<dbReference type="Gene3D" id="3.40.50.2300">
    <property type="match status" value="1"/>
</dbReference>
<comment type="similarity">
    <text evidence="1">Belongs to the low molecular weight phosphotyrosine protein phosphatase family.</text>
</comment>
<feature type="domain" description="Phosphotyrosine protein phosphatase I" evidence="6">
    <location>
        <begin position="3"/>
        <end position="151"/>
    </location>
</feature>
<dbReference type="PANTHER" id="PTHR11717">
    <property type="entry name" value="LOW MOLECULAR WEIGHT PROTEIN TYROSINE PHOSPHATASE"/>
    <property type="match status" value="1"/>
</dbReference>
<feature type="active site" evidence="5">
    <location>
        <position position="15"/>
    </location>
</feature>
<dbReference type="EMBL" id="CP138335">
    <property type="protein sequence ID" value="XBW07975.1"/>
    <property type="molecule type" value="Genomic_DNA"/>
</dbReference>
<evidence type="ECO:0000259" key="6">
    <source>
        <dbReference type="SMART" id="SM00226"/>
    </source>
</evidence>
<name>A0AAU7V7A6_9ACTO</name>